<dbReference type="Pfam" id="PF05977">
    <property type="entry name" value="MFS_3"/>
    <property type="match status" value="1"/>
</dbReference>
<accession>A0ABR6IYJ1</accession>
<dbReference type="SUPFAM" id="SSF103473">
    <property type="entry name" value="MFS general substrate transporter"/>
    <property type="match status" value="1"/>
</dbReference>
<evidence type="ECO:0000259" key="8">
    <source>
        <dbReference type="PROSITE" id="PS50850"/>
    </source>
</evidence>
<keyword evidence="5 7" id="KW-1133">Transmembrane helix</keyword>
<proteinExistence type="predicted"/>
<evidence type="ECO:0000256" key="5">
    <source>
        <dbReference type="ARBA" id="ARBA00022989"/>
    </source>
</evidence>
<dbReference type="InterPro" id="IPR020846">
    <property type="entry name" value="MFS_dom"/>
</dbReference>
<evidence type="ECO:0000256" key="2">
    <source>
        <dbReference type="ARBA" id="ARBA00022448"/>
    </source>
</evidence>
<evidence type="ECO:0000313" key="9">
    <source>
        <dbReference type="EMBL" id="MBB4232936.1"/>
    </source>
</evidence>
<keyword evidence="6 7" id="KW-0472">Membrane</keyword>
<keyword evidence="3" id="KW-1003">Cell membrane</keyword>
<evidence type="ECO:0000256" key="6">
    <source>
        <dbReference type="ARBA" id="ARBA00023136"/>
    </source>
</evidence>
<dbReference type="Proteomes" id="UP000551353">
    <property type="component" value="Unassembled WGS sequence"/>
</dbReference>
<evidence type="ECO:0000256" key="3">
    <source>
        <dbReference type="ARBA" id="ARBA00022475"/>
    </source>
</evidence>
<gene>
    <name evidence="9" type="ORF">GGD56_006836</name>
</gene>
<comment type="subcellular location">
    <subcellularLocation>
        <location evidence="1">Cell membrane</location>
        <topology evidence="1">Multi-pass membrane protein</topology>
    </subcellularLocation>
</comment>
<sequence>MATISASELMVTLVQASTTLPVFLLSIIAGAIADNFSRRSVMTAGRFLIAFASVVLALSASCGFVSLWLILGLGFWLAAALR</sequence>
<evidence type="ECO:0000256" key="4">
    <source>
        <dbReference type="ARBA" id="ARBA00022692"/>
    </source>
</evidence>
<dbReference type="PANTHER" id="PTHR23513">
    <property type="entry name" value="INTEGRAL MEMBRANE EFFLUX PROTEIN-RELATED"/>
    <property type="match status" value="1"/>
</dbReference>
<feature type="transmembrane region" description="Helical" evidence="7">
    <location>
        <begin position="45"/>
        <end position="78"/>
    </location>
</feature>
<keyword evidence="4 7" id="KW-0812">Transmembrane</keyword>
<feature type="domain" description="Major facilitator superfamily (MFS) profile" evidence="8">
    <location>
        <begin position="1"/>
        <end position="82"/>
    </location>
</feature>
<dbReference type="PROSITE" id="PS50850">
    <property type="entry name" value="MFS"/>
    <property type="match status" value="1"/>
</dbReference>
<feature type="transmembrane region" description="Helical" evidence="7">
    <location>
        <begin position="12"/>
        <end position="33"/>
    </location>
</feature>
<evidence type="ECO:0000313" key="10">
    <source>
        <dbReference type="Proteomes" id="UP000551353"/>
    </source>
</evidence>
<name>A0ABR6IYJ1_9HYPH</name>
<keyword evidence="2" id="KW-0813">Transport</keyword>
<keyword evidence="10" id="KW-1185">Reference proteome</keyword>
<dbReference type="InterPro" id="IPR010290">
    <property type="entry name" value="TM_effector"/>
</dbReference>
<protein>
    <submittedName>
        <fullName evidence="9">MFS family permease</fullName>
    </submittedName>
</protein>
<dbReference type="PANTHER" id="PTHR23513:SF11">
    <property type="entry name" value="STAPHYLOFERRIN A TRANSPORTER"/>
    <property type="match status" value="1"/>
</dbReference>
<dbReference type="EMBL" id="JACIFX010000021">
    <property type="protein sequence ID" value="MBB4232936.1"/>
    <property type="molecule type" value="Genomic_DNA"/>
</dbReference>
<evidence type="ECO:0000256" key="7">
    <source>
        <dbReference type="SAM" id="Phobius"/>
    </source>
</evidence>
<organism evidence="9 10">
    <name type="scientific">Rhizobium mongolense</name>
    <dbReference type="NCBI Taxonomy" id="57676"/>
    <lineage>
        <taxon>Bacteria</taxon>
        <taxon>Pseudomonadati</taxon>
        <taxon>Pseudomonadota</taxon>
        <taxon>Alphaproteobacteria</taxon>
        <taxon>Hyphomicrobiales</taxon>
        <taxon>Rhizobiaceae</taxon>
        <taxon>Rhizobium/Agrobacterium group</taxon>
        <taxon>Rhizobium</taxon>
    </lineage>
</organism>
<dbReference type="Gene3D" id="1.20.1250.20">
    <property type="entry name" value="MFS general substrate transporter like domains"/>
    <property type="match status" value="1"/>
</dbReference>
<reference evidence="9 10" key="1">
    <citation type="submission" date="2020-08" db="EMBL/GenBank/DDBJ databases">
        <title>Genomic Encyclopedia of Type Strains, Phase IV (KMG-V): Genome sequencing to study the core and pangenomes of soil and plant-associated prokaryotes.</title>
        <authorList>
            <person name="Whitman W."/>
        </authorList>
    </citation>
    <scope>NUCLEOTIDE SEQUENCE [LARGE SCALE GENOMIC DNA]</scope>
    <source>
        <strain evidence="9 10">SEMIA 4087</strain>
    </source>
</reference>
<comment type="caution">
    <text evidence="9">The sequence shown here is derived from an EMBL/GenBank/DDBJ whole genome shotgun (WGS) entry which is preliminary data.</text>
</comment>
<evidence type="ECO:0000256" key="1">
    <source>
        <dbReference type="ARBA" id="ARBA00004651"/>
    </source>
</evidence>
<dbReference type="InterPro" id="IPR036259">
    <property type="entry name" value="MFS_trans_sf"/>
</dbReference>